<dbReference type="AlphaFoldDB" id="A0A0E9N5K8"/>
<evidence type="ECO:0000313" key="2">
    <source>
        <dbReference type="EMBL" id="GAO45252.1"/>
    </source>
</evidence>
<protein>
    <submittedName>
        <fullName evidence="2">Putative thiol-disulfide oxidoreductase</fullName>
    </submittedName>
</protein>
<dbReference type="RefSeq" id="WP_046371198.1">
    <property type="nucleotide sequence ID" value="NZ_BBWV01000004.1"/>
</dbReference>
<dbReference type="InterPro" id="IPR050553">
    <property type="entry name" value="Thioredoxin_ResA/DsbE_sf"/>
</dbReference>
<dbReference type="InterPro" id="IPR013766">
    <property type="entry name" value="Thioredoxin_domain"/>
</dbReference>
<accession>A0A0E9N5K8</accession>
<dbReference type="PROSITE" id="PS51352">
    <property type="entry name" value="THIOREDOXIN_2"/>
    <property type="match status" value="1"/>
</dbReference>
<dbReference type="CDD" id="cd02966">
    <property type="entry name" value="TlpA_like_family"/>
    <property type="match status" value="1"/>
</dbReference>
<organism evidence="2 3">
    <name type="scientific">Flavihumibacter petaseus NBRC 106054</name>
    <dbReference type="NCBI Taxonomy" id="1220578"/>
    <lineage>
        <taxon>Bacteria</taxon>
        <taxon>Pseudomonadati</taxon>
        <taxon>Bacteroidota</taxon>
        <taxon>Chitinophagia</taxon>
        <taxon>Chitinophagales</taxon>
        <taxon>Chitinophagaceae</taxon>
        <taxon>Flavihumibacter</taxon>
    </lineage>
</organism>
<dbReference type="OrthoDB" id="793244at2"/>
<evidence type="ECO:0000313" key="3">
    <source>
        <dbReference type="Proteomes" id="UP000033121"/>
    </source>
</evidence>
<dbReference type="EMBL" id="BBWV01000004">
    <property type="protein sequence ID" value="GAO45252.1"/>
    <property type="molecule type" value="Genomic_DNA"/>
</dbReference>
<dbReference type="PANTHER" id="PTHR42852:SF13">
    <property type="entry name" value="PROTEIN DIPZ"/>
    <property type="match status" value="1"/>
</dbReference>
<dbReference type="GO" id="GO:0016491">
    <property type="term" value="F:oxidoreductase activity"/>
    <property type="evidence" value="ECO:0007669"/>
    <property type="project" value="InterPro"/>
</dbReference>
<dbReference type="Gene3D" id="3.40.30.10">
    <property type="entry name" value="Glutaredoxin"/>
    <property type="match status" value="1"/>
</dbReference>
<dbReference type="InterPro" id="IPR013740">
    <property type="entry name" value="Redoxin"/>
</dbReference>
<keyword evidence="3" id="KW-1185">Reference proteome</keyword>
<sequence>MKRIFLAIGILLSIADGYGQTRPKIKALRPGDRVPEIVFSPLNQSGKKSIKLSSLKGKVVILDFWASYCASCITFFKHSADLQDAFEKDVQIITVIPSNVNDNEARIRKVIKNWESYHQEKFTLPVVLQDKQSAQYFPWSSFPHFVWIDRNGVFRGISKEQGIDERAMKWAVADAYDSMKLAASSIDFPVNTPWIELLDPAQQNDLRIRTALFDALPGMLTNWGFSYDSVGHRTGLRINNLNCIAFYQAVCPELRSMPDNRFRFPTDKKEAVYCFEAVHRPLPEAVQQQWLKNQFDFYFGLQTSLVDTLVDCWVLTTNGTTVYPSVYKEEYTNLYERGVGKYALRHADPSLLMSYLNDVSTVPVQDESGVDFPIDLEIPAVTPMEEISMALEKYGLRLSRVRRNIQLFIGRPVGQLH</sequence>
<feature type="domain" description="Thioredoxin" evidence="1">
    <location>
        <begin position="28"/>
        <end position="177"/>
    </location>
</feature>
<gene>
    <name evidence="2" type="ORF">FPE01S_04_04950</name>
</gene>
<dbReference type="InterPro" id="IPR036249">
    <property type="entry name" value="Thioredoxin-like_sf"/>
</dbReference>
<name>A0A0E9N5K8_9BACT</name>
<reference evidence="2 3" key="1">
    <citation type="submission" date="2015-04" db="EMBL/GenBank/DDBJ databases">
        <title>Whole genome shotgun sequence of Flavihumibacter petaseus NBRC 106054.</title>
        <authorList>
            <person name="Miyazawa S."/>
            <person name="Hosoyama A."/>
            <person name="Hashimoto M."/>
            <person name="Noguchi M."/>
            <person name="Tsuchikane K."/>
            <person name="Ohji S."/>
            <person name="Yamazoe A."/>
            <person name="Ichikawa N."/>
            <person name="Kimura A."/>
            <person name="Fujita N."/>
        </authorList>
    </citation>
    <scope>NUCLEOTIDE SEQUENCE [LARGE SCALE GENOMIC DNA]</scope>
    <source>
        <strain evidence="2 3">NBRC 106054</strain>
    </source>
</reference>
<dbReference type="PANTHER" id="PTHR42852">
    <property type="entry name" value="THIOL:DISULFIDE INTERCHANGE PROTEIN DSBE"/>
    <property type="match status" value="1"/>
</dbReference>
<evidence type="ECO:0000259" key="1">
    <source>
        <dbReference type="PROSITE" id="PS51352"/>
    </source>
</evidence>
<comment type="caution">
    <text evidence="2">The sequence shown here is derived from an EMBL/GenBank/DDBJ whole genome shotgun (WGS) entry which is preliminary data.</text>
</comment>
<dbReference type="STRING" id="1220578.FPE01S_04_04950"/>
<dbReference type="SUPFAM" id="SSF52833">
    <property type="entry name" value="Thioredoxin-like"/>
    <property type="match status" value="1"/>
</dbReference>
<dbReference type="Proteomes" id="UP000033121">
    <property type="component" value="Unassembled WGS sequence"/>
</dbReference>
<dbReference type="Pfam" id="PF08534">
    <property type="entry name" value="Redoxin"/>
    <property type="match status" value="1"/>
</dbReference>
<proteinExistence type="predicted"/>